<protein>
    <submittedName>
        <fullName evidence="2">Uncharacterized protein</fullName>
    </submittedName>
</protein>
<reference evidence="2" key="1">
    <citation type="submission" date="2023-08" db="EMBL/GenBank/DDBJ databases">
        <title>Black Yeasts Isolated from many extreme environments.</title>
        <authorList>
            <person name="Coleine C."/>
            <person name="Stajich J.E."/>
            <person name="Selbmann L."/>
        </authorList>
    </citation>
    <scope>NUCLEOTIDE SEQUENCE</scope>
    <source>
        <strain evidence="2">CCFEE 5401</strain>
    </source>
</reference>
<evidence type="ECO:0000313" key="2">
    <source>
        <dbReference type="EMBL" id="KAK5111357.1"/>
    </source>
</evidence>
<gene>
    <name evidence="2" type="ORF">LTR62_005197</name>
</gene>
<organism evidence="2 3">
    <name type="scientific">Meristemomyces frigidus</name>
    <dbReference type="NCBI Taxonomy" id="1508187"/>
    <lineage>
        <taxon>Eukaryota</taxon>
        <taxon>Fungi</taxon>
        <taxon>Dikarya</taxon>
        <taxon>Ascomycota</taxon>
        <taxon>Pezizomycotina</taxon>
        <taxon>Dothideomycetes</taxon>
        <taxon>Dothideomycetidae</taxon>
        <taxon>Mycosphaerellales</taxon>
        <taxon>Teratosphaeriaceae</taxon>
        <taxon>Meristemomyces</taxon>
    </lineage>
</organism>
<dbReference type="EMBL" id="JAVRRL010000040">
    <property type="protein sequence ID" value="KAK5111357.1"/>
    <property type="molecule type" value="Genomic_DNA"/>
</dbReference>
<dbReference type="Pfam" id="PF07957">
    <property type="entry name" value="DUF3294"/>
    <property type="match status" value="1"/>
</dbReference>
<feature type="compositionally biased region" description="Low complexity" evidence="1">
    <location>
        <begin position="19"/>
        <end position="43"/>
    </location>
</feature>
<evidence type="ECO:0000313" key="3">
    <source>
        <dbReference type="Proteomes" id="UP001310890"/>
    </source>
</evidence>
<dbReference type="AlphaFoldDB" id="A0AAN7TH52"/>
<name>A0AAN7TH52_9PEZI</name>
<proteinExistence type="predicted"/>
<accession>A0AAN7TH52</accession>
<evidence type="ECO:0000256" key="1">
    <source>
        <dbReference type="SAM" id="MobiDB-lite"/>
    </source>
</evidence>
<dbReference type="InterPro" id="IPR012917">
    <property type="entry name" value="DUF3294"/>
</dbReference>
<sequence>MAPTTSNEQSEKALTPAQTAKPLGTAAKAAAANTPPPKAGATGSDSASEIAKQDTVKAIEKLEIKTKAVNTNNIARVANSQLTANDEKLQPFMSLKTGRPIEKFPSTSKDIAKLSCELDRLPLVRLNNLNFETDSNAVTTLDSILSALDADRSGNEEAKRERVRLQIGLKPHPA</sequence>
<comment type="caution">
    <text evidence="2">The sequence shown here is derived from an EMBL/GenBank/DDBJ whole genome shotgun (WGS) entry which is preliminary data.</text>
</comment>
<feature type="region of interest" description="Disordered" evidence="1">
    <location>
        <begin position="1"/>
        <end position="50"/>
    </location>
</feature>
<dbReference type="Proteomes" id="UP001310890">
    <property type="component" value="Unassembled WGS sequence"/>
</dbReference>